<dbReference type="EMBL" id="OIVN01002126">
    <property type="protein sequence ID" value="SPD00843.1"/>
    <property type="molecule type" value="Genomic_DNA"/>
</dbReference>
<protein>
    <recommendedName>
        <fullName evidence="2">KEN domain-containing protein</fullName>
    </recommendedName>
</protein>
<organism evidence="1">
    <name type="scientific">Fagus sylvatica</name>
    <name type="common">Beechnut</name>
    <dbReference type="NCBI Taxonomy" id="28930"/>
    <lineage>
        <taxon>Eukaryota</taxon>
        <taxon>Viridiplantae</taxon>
        <taxon>Streptophyta</taxon>
        <taxon>Embryophyta</taxon>
        <taxon>Tracheophyta</taxon>
        <taxon>Spermatophyta</taxon>
        <taxon>Magnoliopsida</taxon>
        <taxon>eudicotyledons</taxon>
        <taxon>Gunneridae</taxon>
        <taxon>Pentapetalae</taxon>
        <taxon>rosids</taxon>
        <taxon>fabids</taxon>
        <taxon>Fagales</taxon>
        <taxon>Fagaceae</taxon>
        <taxon>Fagus</taxon>
    </lineage>
</organism>
<reference evidence="1" key="1">
    <citation type="submission" date="2018-02" db="EMBL/GenBank/DDBJ databases">
        <authorList>
            <person name="Cohen D.B."/>
            <person name="Kent A.D."/>
        </authorList>
    </citation>
    <scope>NUCLEOTIDE SEQUENCE</scope>
</reference>
<evidence type="ECO:0008006" key="2">
    <source>
        <dbReference type="Google" id="ProtNLM"/>
    </source>
</evidence>
<accession>A0A2N9GMV3</accession>
<dbReference type="AlphaFoldDB" id="A0A2N9GMV3"/>
<gene>
    <name evidence="1" type="ORF">FSB_LOCUS28725</name>
</gene>
<evidence type="ECO:0000313" key="1">
    <source>
        <dbReference type="EMBL" id="SPD00843.1"/>
    </source>
</evidence>
<sequence length="363" mass="43264">MDKGGPSVEAIQSTGCKIVLKCGHPHSSSEISDFKVESGVCCKGLNYNLDSDLHGKHIIYRHNPKNNAVLIYMKYKFTLRQWLEKKGNKDNWCPFYRNWRVYRPKEEASEIIQGILRAVYELHCKGSFHGSLYNPESFAIYDDESMIEGERKKTKCIILVHDNEDFNEEYFVSTREKIKLGQKHDMDDVLHVIFNKILVTSSSRPDFSMLPQDLQNLHELLQNLDVSSKNWKENWKRIVNHPSLWHWKSRFSYFDRVWMQFLHAKQESKIAMQHKFRNITVPMNWKRMVRNQMVPTETLLERVLNYNGNNYRIWAQDLLRYLRNVYVHRDDGVQSNGQLIEHEITVTFDHFLLKLYEQMWDIM</sequence>
<proteinExistence type="predicted"/>
<name>A0A2N9GMV3_FAGSY</name>